<evidence type="ECO:0000313" key="2">
    <source>
        <dbReference type="EMBL" id="QDV88099.1"/>
    </source>
</evidence>
<evidence type="ECO:0000256" key="1">
    <source>
        <dbReference type="SAM" id="Phobius"/>
    </source>
</evidence>
<dbReference type="Proteomes" id="UP000318081">
    <property type="component" value="Chromosome"/>
</dbReference>
<proteinExistence type="predicted"/>
<protein>
    <submittedName>
        <fullName evidence="2">Uncharacterized protein</fullName>
    </submittedName>
</protein>
<evidence type="ECO:0000313" key="3">
    <source>
        <dbReference type="Proteomes" id="UP000318081"/>
    </source>
</evidence>
<feature type="transmembrane region" description="Helical" evidence="1">
    <location>
        <begin position="12"/>
        <end position="32"/>
    </location>
</feature>
<keyword evidence="1" id="KW-1133">Transmembrane helix</keyword>
<keyword evidence="1" id="KW-0812">Transmembrane</keyword>
<sequence>MRIQPRRRRRGALMICVLACLIVVGSLIGLIAKDALAARRETRTRLQMHQTERLLDAGILRAAMQSKRNRDYSGETWQPRLSFAGRDAAATVTIAVDDDQTTVTAKLGTAPNITSQSYVYSSSEVQ</sequence>
<reference evidence="2 3" key="1">
    <citation type="submission" date="2019-02" db="EMBL/GenBank/DDBJ databases">
        <title>Deep-cultivation of Planctomycetes and their phenomic and genomic characterization uncovers novel biology.</title>
        <authorList>
            <person name="Wiegand S."/>
            <person name="Jogler M."/>
            <person name="Boedeker C."/>
            <person name="Pinto D."/>
            <person name="Vollmers J."/>
            <person name="Rivas-Marin E."/>
            <person name="Kohn T."/>
            <person name="Peeters S.H."/>
            <person name="Heuer A."/>
            <person name="Rast P."/>
            <person name="Oberbeckmann S."/>
            <person name="Bunk B."/>
            <person name="Jeske O."/>
            <person name="Meyerdierks A."/>
            <person name="Storesund J.E."/>
            <person name="Kallscheuer N."/>
            <person name="Luecker S."/>
            <person name="Lage O.M."/>
            <person name="Pohl T."/>
            <person name="Merkel B.J."/>
            <person name="Hornburger P."/>
            <person name="Mueller R.-W."/>
            <person name="Bruemmer F."/>
            <person name="Labrenz M."/>
            <person name="Spormann A.M."/>
            <person name="Op den Camp H."/>
            <person name="Overmann J."/>
            <person name="Amann R."/>
            <person name="Jetten M.S.M."/>
            <person name="Mascher T."/>
            <person name="Medema M.H."/>
            <person name="Devos D.P."/>
            <person name="Kaster A.-K."/>
            <person name="Ovreas L."/>
            <person name="Rohde M."/>
            <person name="Galperin M.Y."/>
            <person name="Jogler C."/>
        </authorList>
    </citation>
    <scope>NUCLEOTIDE SEQUENCE [LARGE SCALE GENOMIC DNA]</scope>
    <source>
        <strain evidence="2 3">TBK1r</strain>
    </source>
</reference>
<keyword evidence="1" id="KW-0472">Membrane</keyword>
<accession>A0ABX5Y1I1</accession>
<dbReference type="RefSeq" id="WP_145220168.1">
    <property type="nucleotide sequence ID" value="NZ_CP036432.1"/>
</dbReference>
<gene>
    <name evidence="2" type="ORF">TBK1r_71310</name>
</gene>
<organism evidence="2 3">
    <name type="scientific">Stieleria magnilauensis</name>
    <dbReference type="NCBI Taxonomy" id="2527963"/>
    <lineage>
        <taxon>Bacteria</taxon>
        <taxon>Pseudomonadati</taxon>
        <taxon>Planctomycetota</taxon>
        <taxon>Planctomycetia</taxon>
        <taxon>Pirellulales</taxon>
        <taxon>Pirellulaceae</taxon>
        <taxon>Stieleria</taxon>
    </lineage>
</organism>
<dbReference type="EMBL" id="CP036432">
    <property type="protein sequence ID" value="QDV88099.1"/>
    <property type="molecule type" value="Genomic_DNA"/>
</dbReference>
<name>A0ABX5Y1I1_9BACT</name>
<keyword evidence="3" id="KW-1185">Reference proteome</keyword>